<protein>
    <submittedName>
        <fullName evidence="1">Uncharacterized protein</fullName>
    </submittedName>
</protein>
<dbReference type="OrthoDB" id="1202200at2"/>
<keyword evidence="2" id="KW-1185">Reference proteome</keyword>
<dbReference type="Proteomes" id="UP000198990">
    <property type="component" value="Unassembled WGS sequence"/>
</dbReference>
<dbReference type="STRING" id="228957.SAMN04488008_101111"/>
<sequence>MKTTTSNVKTEFLLGAGLDVLHFESKEWMNTVAFWKDETKFFADLLKKKESADENKQEYGSMLKELDKIHADLYEDLAEDITNHEKILARLEKGEKGLSDSDYRDKHRHIKFQMERFEADFQRFKRVIFQHMKNL</sequence>
<name>A0A1H7FHF4_9FLAO</name>
<reference evidence="2" key="1">
    <citation type="submission" date="2016-10" db="EMBL/GenBank/DDBJ databases">
        <authorList>
            <person name="Varghese N."/>
            <person name="Submissions S."/>
        </authorList>
    </citation>
    <scope>NUCLEOTIDE SEQUENCE [LARGE SCALE GENOMIC DNA]</scope>
    <source>
        <strain evidence="2">DSM 16471</strain>
    </source>
</reference>
<evidence type="ECO:0000313" key="2">
    <source>
        <dbReference type="Proteomes" id="UP000198990"/>
    </source>
</evidence>
<proteinExistence type="predicted"/>
<dbReference type="AlphaFoldDB" id="A0A1H7FHF4"/>
<gene>
    <name evidence="1" type="ORF">SAMN04488008_101111</name>
</gene>
<dbReference type="RefSeq" id="WP_091618692.1">
    <property type="nucleotide sequence ID" value="NZ_FNZN01000001.1"/>
</dbReference>
<organism evidence="1 2">
    <name type="scientific">Maribacter orientalis</name>
    <dbReference type="NCBI Taxonomy" id="228957"/>
    <lineage>
        <taxon>Bacteria</taxon>
        <taxon>Pseudomonadati</taxon>
        <taxon>Bacteroidota</taxon>
        <taxon>Flavobacteriia</taxon>
        <taxon>Flavobacteriales</taxon>
        <taxon>Flavobacteriaceae</taxon>
        <taxon>Maribacter</taxon>
    </lineage>
</organism>
<evidence type="ECO:0000313" key="1">
    <source>
        <dbReference type="EMBL" id="SEK23560.1"/>
    </source>
</evidence>
<accession>A0A1H7FHF4</accession>
<dbReference type="EMBL" id="FNZN01000001">
    <property type="protein sequence ID" value="SEK23560.1"/>
    <property type="molecule type" value="Genomic_DNA"/>
</dbReference>